<dbReference type="EMBL" id="JANPWB010000006">
    <property type="protein sequence ID" value="KAJ1182137.1"/>
    <property type="molecule type" value="Genomic_DNA"/>
</dbReference>
<comment type="caution">
    <text evidence="1">The sequence shown here is derived from an EMBL/GenBank/DDBJ whole genome shotgun (WGS) entry which is preliminary data.</text>
</comment>
<gene>
    <name evidence="1" type="ORF">NDU88_007332</name>
</gene>
<reference evidence="1" key="1">
    <citation type="journal article" date="2022" name="bioRxiv">
        <title>Sequencing and chromosome-scale assembly of the giantPleurodeles waltlgenome.</title>
        <authorList>
            <person name="Brown T."/>
            <person name="Elewa A."/>
            <person name="Iarovenko S."/>
            <person name="Subramanian E."/>
            <person name="Araus A.J."/>
            <person name="Petzold A."/>
            <person name="Susuki M."/>
            <person name="Suzuki K.-i.T."/>
            <person name="Hayashi T."/>
            <person name="Toyoda A."/>
            <person name="Oliveira C."/>
            <person name="Osipova E."/>
            <person name="Leigh N.D."/>
            <person name="Simon A."/>
            <person name="Yun M.H."/>
        </authorList>
    </citation>
    <scope>NUCLEOTIDE SEQUENCE</scope>
    <source>
        <strain evidence="1">20211129_DDA</strain>
        <tissue evidence="1">Liver</tissue>
    </source>
</reference>
<protein>
    <submittedName>
        <fullName evidence="1">Uncharacterized protein</fullName>
    </submittedName>
</protein>
<proteinExistence type="predicted"/>
<accession>A0AAV7TZI6</accession>
<dbReference type="Proteomes" id="UP001066276">
    <property type="component" value="Chromosome 3_2"/>
</dbReference>
<name>A0AAV7TZI6_PLEWA</name>
<evidence type="ECO:0000313" key="1">
    <source>
        <dbReference type="EMBL" id="KAJ1182137.1"/>
    </source>
</evidence>
<dbReference type="AlphaFoldDB" id="A0AAV7TZI6"/>
<keyword evidence="2" id="KW-1185">Reference proteome</keyword>
<evidence type="ECO:0000313" key="2">
    <source>
        <dbReference type="Proteomes" id="UP001066276"/>
    </source>
</evidence>
<organism evidence="1 2">
    <name type="scientific">Pleurodeles waltl</name>
    <name type="common">Iberian ribbed newt</name>
    <dbReference type="NCBI Taxonomy" id="8319"/>
    <lineage>
        <taxon>Eukaryota</taxon>
        <taxon>Metazoa</taxon>
        <taxon>Chordata</taxon>
        <taxon>Craniata</taxon>
        <taxon>Vertebrata</taxon>
        <taxon>Euteleostomi</taxon>
        <taxon>Amphibia</taxon>
        <taxon>Batrachia</taxon>
        <taxon>Caudata</taxon>
        <taxon>Salamandroidea</taxon>
        <taxon>Salamandridae</taxon>
        <taxon>Pleurodelinae</taxon>
        <taxon>Pleurodeles</taxon>
    </lineage>
</organism>
<sequence length="116" mass="12099">MCPGHCGPGVVALHLGAHSPRQDLCLSPLSIFSVHHKGAVGPGPLLLQPTAKSSFEEAAGRGTSGAPLPLQSKHCTDWAFRAQWAVPASQARGVINPARGALRGRDRGVRLPSLAR</sequence>